<evidence type="ECO:0000256" key="3">
    <source>
        <dbReference type="ARBA" id="ARBA00022553"/>
    </source>
</evidence>
<dbReference type="InterPro" id="IPR005467">
    <property type="entry name" value="His_kinase_dom"/>
</dbReference>
<dbReference type="InterPro" id="IPR001789">
    <property type="entry name" value="Sig_transdc_resp-reg_receiver"/>
</dbReference>
<dbReference type="PROSITE" id="PS50109">
    <property type="entry name" value="HIS_KIN"/>
    <property type="match status" value="1"/>
</dbReference>
<dbReference type="Pfam" id="PF02518">
    <property type="entry name" value="HATPase_c"/>
    <property type="match status" value="1"/>
</dbReference>
<sequence length="589" mass="63746">MSQLFDPRVDWEALHSQIARLGEQSTRKSYYPLLQKRLHELEEEIRHRLVLEQELFMNNTMLEEEIAHRQTAEALASTERDNARAIFEAAPVGMLIVDQEVRVLDANRALEAITRRPSGGLSGGSPGAAFGCAFFDSEGCCGETQHCGECRLRQLVCEVMQSRRGCYGIELSLIRRQGERRETLWLKTSVEPITVSGGACAIIAVEDITEHRRMQEEMLRNHKLESLGVLAGGIAHDFNNLLTGVIANLSMAVAKGEADNSSLIKRALQSAEGARELTRQLLTFAKGGAPVKQLVSIADIVKDSAEFALRGAKVACRFHIAEGVWDAEVDVGQLSQVISNLVINADQAMPAGGIIRIAIGNQEFTAPAHHLPAGRYVCISVADEGVGIPPECINRIFDPYFTTKETGTGLGLAMVHSIVTRHGGQIEIASGPLCGSTFTVYLPASDRSVAVVAAAPDRQIRTGRGRVLVMDDEPIIREVAEEMLEMLGYQCCTCNDGEQAIELYRAALANDEPFAAVIMDLTIAGGMGGVEAIARIRALDPAVRAIVSSGYNSDPIVGSHKEYGFKAAVPKPFTMAAMAEALAEVIGLQ</sequence>
<keyword evidence="3 4" id="KW-0597">Phosphoprotein</keyword>
<dbReference type="EC" id="2.7.13.3" evidence="2"/>
<dbReference type="SUPFAM" id="SSF47384">
    <property type="entry name" value="Homodimeric domain of signal transducing histidine kinase"/>
    <property type="match status" value="1"/>
</dbReference>
<dbReference type="PANTHER" id="PTHR43065:SF42">
    <property type="entry name" value="TWO-COMPONENT SENSOR PPRA"/>
    <property type="match status" value="1"/>
</dbReference>
<comment type="catalytic activity">
    <reaction evidence="1">
        <text>ATP + protein L-histidine = ADP + protein N-phospho-L-histidine.</text>
        <dbReference type="EC" id="2.7.13.3"/>
    </reaction>
</comment>
<dbReference type="InterPro" id="IPR036890">
    <property type="entry name" value="HATPase_C_sf"/>
</dbReference>
<evidence type="ECO:0000259" key="6">
    <source>
        <dbReference type="PROSITE" id="PS50110"/>
    </source>
</evidence>
<evidence type="ECO:0000313" key="9">
    <source>
        <dbReference type="Proteomes" id="UP000636888"/>
    </source>
</evidence>
<dbReference type="InterPro" id="IPR000014">
    <property type="entry name" value="PAS"/>
</dbReference>
<organism evidence="8 9">
    <name type="scientific">Geomesophilobacter sediminis</name>
    <dbReference type="NCBI Taxonomy" id="2798584"/>
    <lineage>
        <taxon>Bacteria</taxon>
        <taxon>Pseudomonadati</taxon>
        <taxon>Thermodesulfobacteriota</taxon>
        <taxon>Desulfuromonadia</taxon>
        <taxon>Geobacterales</taxon>
        <taxon>Geobacteraceae</taxon>
        <taxon>Geomesophilobacter</taxon>
    </lineage>
</organism>
<gene>
    <name evidence="8" type="ORF">JFN93_01400</name>
</gene>
<keyword evidence="9" id="KW-1185">Reference proteome</keyword>
<protein>
    <recommendedName>
        <fullName evidence="2">histidine kinase</fullName>
        <ecNumber evidence="2">2.7.13.3</ecNumber>
    </recommendedName>
</protein>
<accession>A0A8J7JJX2</accession>
<dbReference type="InterPro" id="IPR003661">
    <property type="entry name" value="HisK_dim/P_dom"/>
</dbReference>
<name>A0A8J7JJX2_9BACT</name>
<evidence type="ECO:0000256" key="1">
    <source>
        <dbReference type="ARBA" id="ARBA00000085"/>
    </source>
</evidence>
<dbReference type="PANTHER" id="PTHR43065">
    <property type="entry name" value="SENSOR HISTIDINE KINASE"/>
    <property type="match status" value="1"/>
</dbReference>
<evidence type="ECO:0000256" key="2">
    <source>
        <dbReference type="ARBA" id="ARBA00012438"/>
    </source>
</evidence>
<dbReference type="SMART" id="SM00387">
    <property type="entry name" value="HATPase_c"/>
    <property type="match status" value="1"/>
</dbReference>
<dbReference type="InterPro" id="IPR003594">
    <property type="entry name" value="HATPase_dom"/>
</dbReference>
<feature type="domain" description="Response regulatory" evidence="6">
    <location>
        <begin position="466"/>
        <end position="586"/>
    </location>
</feature>
<dbReference type="GO" id="GO:0000155">
    <property type="term" value="F:phosphorelay sensor kinase activity"/>
    <property type="evidence" value="ECO:0007669"/>
    <property type="project" value="InterPro"/>
</dbReference>
<dbReference type="PROSITE" id="PS50113">
    <property type="entry name" value="PAC"/>
    <property type="match status" value="1"/>
</dbReference>
<feature type="domain" description="PAC" evidence="7">
    <location>
        <begin position="167"/>
        <end position="220"/>
    </location>
</feature>
<evidence type="ECO:0000313" key="8">
    <source>
        <dbReference type="EMBL" id="MBJ6723350.1"/>
    </source>
</evidence>
<proteinExistence type="predicted"/>
<evidence type="ECO:0000259" key="7">
    <source>
        <dbReference type="PROSITE" id="PS50113"/>
    </source>
</evidence>
<dbReference type="Pfam" id="PF13188">
    <property type="entry name" value="PAS_8"/>
    <property type="match status" value="1"/>
</dbReference>
<comment type="caution">
    <text evidence="8">The sequence shown here is derived from an EMBL/GenBank/DDBJ whole genome shotgun (WGS) entry which is preliminary data.</text>
</comment>
<feature type="modified residue" description="4-aspartylphosphate" evidence="4">
    <location>
        <position position="520"/>
    </location>
</feature>
<dbReference type="RefSeq" id="WP_199382184.1">
    <property type="nucleotide sequence ID" value="NZ_JAEMHM010000001.1"/>
</dbReference>
<dbReference type="Gene3D" id="3.40.50.2300">
    <property type="match status" value="1"/>
</dbReference>
<dbReference type="SUPFAM" id="SSF55785">
    <property type="entry name" value="PYP-like sensor domain (PAS domain)"/>
    <property type="match status" value="1"/>
</dbReference>
<feature type="domain" description="Histidine kinase" evidence="5">
    <location>
        <begin position="233"/>
        <end position="446"/>
    </location>
</feature>
<dbReference type="CDD" id="cd17546">
    <property type="entry name" value="REC_hyHK_CKI1_RcsC-like"/>
    <property type="match status" value="1"/>
</dbReference>
<dbReference type="Proteomes" id="UP000636888">
    <property type="component" value="Unassembled WGS sequence"/>
</dbReference>
<dbReference type="SUPFAM" id="SSF52172">
    <property type="entry name" value="CheY-like"/>
    <property type="match status" value="1"/>
</dbReference>
<dbReference type="InterPro" id="IPR000700">
    <property type="entry name" value="PAS-assoc_C"/>
</dbReference>
<evidence type="ECO:0000256" key="4">
    <source>
        <dbReference type="PROSITE-ProRule" id="PRU00169"/>
    </source>
</evidence>
<reference evidence="8" key="1">
    <citation type="submission" date="2020-12" db="EMBL/GenBank/DDBJ databases">
        <title>Geomonas sp. Red875, isolated from river sediment.</title>
        <authorList>
            <person name="Xu Z."/>
            <person name="Zhang Z."/>
            <person name="Masuda Y."/>
            <person name="Itoh H."/>
            <person name="Senoo K."/>
        </authorList>
    </citation>
    <scope>NUCLEOTIDE SEQUENCE</scope>
    <source>
        <strain evidence="8">Red875</strain>
    </source>
</reference>
<dbReference type="PROSITE" id="PS50110">
    <property type="entry name" value="RESPONSE_REGULATORY"/>
    <property type="match status" value="1"/>
</dbReference>
<dbReference type="InterPro" id="IPR036097">
    <property type="entry name" value="HisK_dim/P_sf"/>
</dbReference>
<dbReference type="InterPro" id="IPR011006">
    <property type="entry name" value="CheY-like_superfamily"/>
</dbReference>
<dbReference type="PRINTS" id="PR00344">
    <property type="entry name" value="BCTRLSENSOR"/>
</dbReference>
<dbReference type="CDD" id="cd00082">
    <property type="entry name" value="HisKA"/>
    <property type="match status" value="1"/>
</dbReference>
<dbReference type="SUPFAM" id="SSF55874">
    <property type="entry name" value="ATPase domain of HSP90 chaperone/DNA topoisomerase II/histidine kinase"/>
    <property type="match status" value="1"/>
</dbReference>
<dbReference type="InterPro" id="IPR004358">
    <property type="entry name" value="Sig_transdc_His_kin-like_C"/>
</dbReference>
<evidence type="ECO:0000259" key="5">
    <source>
        <dbReference type="PROSITE" id="PS50109"/>
    </source>
</evidence>
<dbReference type="Pfam" id="PF00072">
    <property type="entry name" value="Response_reg"/>
    <property type="match status" value="1"/>
</dbReference>
<dbReference type="Gene3D" id="1.10.287.130">
    <property type="match status" value="1"/>
</dbReference>
<dbReference type="Gene3D" id="3.30.450.20">
    <property type="entry name" value="PAS domain"/>
    <property type="match status" value="1"/>
</dbReference>
<dbReference type="SMART" id="SM00388">
    <property type="entry name" value="HisKA"/>
    <property type="match status" value="1"/>
</dbReference>
<dbReference type="EMBL" id="JAEMHM010000001">
    <property type="protein sequence ID" value="MBJ6723350.1"/>
    <property type="molecule type" value="Genomic_DNA"/>
</dbReference>
<dbReference type="SMART" id="SM00448">
    <property type="entry name" value="REC"/>
    <property type="match status" value="1"/>
</dbReference>
<dbReference type="InterPro" id="IPR035965">
    <property type="entry name" value="PAS-like_dom_sf"/>
</dbReference>
<dbReference type="Gene3D" id="3.30.565.10">
    <property type="entry name" value="Histidine kinase-like ATPase, C-terminal domain"/>
    <property type="match status" value="1"/>
</dbReference>
<dbReference type="AlphaFoldDB" id="A0A8J7JJX2"/>